<feature type="chain" id="PRO_5012286107" evidence="1">
    <location>
        <begin position="20"/>
        <end position="37"/>
    </location>
</feature>
<proteinExistence type="predicted"/>
<sequence>MKKITISAVLLLMTTSAFARPCKVWKVRHHHRVCVRR</sequence>
<name>A0A239LMN8_9BACT</name>
<dbReference type="AlphaFoldDB" id="A0A239LMN8"/>
<accession>A0A239LMN8</accession>
<evidence type="ECO:0000313" key="3">
    <source>
        <dbReference type="Proteomes" id="UP000198356"/>
    </source>
</evidence>
<dbReference type="EMBL" id="FZOU01000007">
    <property type="protein sequence ID" value="SNT31128.1"/>
    <property type="molecule type" value="Genomic_DNA"/>
</dbReference>
<organism evidence="2 3">
    <name type="scientific">Granulicella rosea</name>
    <dbReference type="NCBI Taxonomy" id="474952"/>
    <lineage>
        <taxon>Bacteria</taxon>
        <taxon>Pseudomonadati</taxon>
        <taxon>Acidobacteriota</taxon>
        <taxon>Terriglobia</taxon>
        <taxon>Terriglobales</taxon>
        <taxon>Acidobacteriaceae</taxon>
        <taxon>Granulicella</taxon>
    </lineage>
</organism>
<feature type="signal peptide" evidence="1">
    <location>
        <begin position="1"/>
        <end position="19"/>
    </location>
</feature>
<keyword evidence="1" id="KW-0732">Signal</keyword>
<gene>
    <name evidence="2" type="ORF">SAMN05421770_107109</name>
</gene>
<evidence type="ECO:0000256" key="1">
    <source>
        <dbReference type="SAM" id="SignalP"/>
    </source>
</evidence>
<keyword evidence="3" id="KW-1185">Reference proteome</keyword>
<protein>
    <submittedName>
        <fullName evidence="2">Uncharacterized protein</fullName>
    </submittedName>
</protein>
<dbReference type="Proteomes" id="UP000198356">
    <property type="component" value="Unassembled WGS sequence"/>
</dbReference>
<reference evidence="2 3" key="1">
    <citation type="submission" date="2017-06" db="EMBL/GenBank/DDBJ databases">
        <authorList>
            <person name="Kim H.J."/>
            <person name="Triplett B.A."/>
        </authorList>
    </citation>
    <scope>NUCLEOTIDE SEQUENCE [LARGE SCALE GENOMIC DNA]</scope>
    <source>
        <strain evidence="2 3">DSM 18704</strain>
    </source>
</reference>
<evidence type="ECO:0000313" key="2">
    <source>
        <dbReference type="EMBL" id="SNT31128.1"/>
    </source>
</evidence>